<evidence type="ECO:0000313" key="15">
    <source>
        <dbReference type="Proteomes" id="UP000796880"/>
    </source>
</evidence>
<evidence type="ECO:0000256" key="5">
    <source>
        <dbReference type="ARBA" id="ARBA00022989"/>
    </source>
</evidence>
<dbReference type="InterPro" id="IPR035979">
    <property type="entry name" value="RBD_domain_sf"/>
</dbReference>
<dbReference type="InterPro" id="IPR055098">
    <property type="entry name" value="Ig_NUP210_3rd"/>
</dbReference>
<keyword evidence="4 12" id="KW-0732">Signal</keyword>
<keyword evidence="6 11" id="KW-0472">Membrane</keyword>
<dbReference type="FunFam" id="3.30.70.330:FF:000051">
    <property type="entry name" value="Heterogeneous nuclear ribonucleoprotein 1"/>
    <property type="match status" value="1"/>
</dbReference>
<gene>
    <name evidence="14" type="ORF">FNV43_RR14293</name>
</gene>
<dbReference type="InterPro" id="IPR003343">
    <property type="entry name" value="Big_2"/>
</dbReference>
<feature type="compositionally biased region" description="Basic and acidic residues" evidence="10">
    <location>
        <begin position="1973"/>
        <end position="1982"/>
    </location>
</feature>
<dbReference type="InterPro" id="IPR008964">
    <property type="entry name" value="Invasin/intimin_cell_adhesion"/>
</dbReference>
<dbReference type="Proteomes" id="UP000796880">
    <property type="component" value="Unassembled WGS sequence"/>
</dbReference>
<dbReference type="InterPro" id="IPR055097">
    <property type="entry name" value="Ig_NUP210_2nd"/>
</dbReference>
<dbReference type="Pfam" id="PF24427">
    <property type="entry name" value="Ig_GP210_16th"/>
    <property type="match status" value="1"/>
</dbReference>
<accession>A0A8K0H2K3</accession>
<evidence type="ECO:0000256" key="8">
    <source>
        <dbReference type="ARBA" id="ARBA00023242"/>
    </source>
</evidence>
<proteinExistence type="inferred from homology"/>
<sequence>MLKLSVLLGFLLLFVTRTASHMASGPHIADVNILLPPKMTHPVEYRLQGSDGCFRWSWDHHDFLSVIPEYNSSSHCSTSARLRSIAPYSGRKETAVYAADVQTGTVIRCKVFIDYFSRIQIFHNSVKLDLDGLATLRIRAFDSEENVFSSLVGLQFLWQLMPENNELPHHLVHVPLKDSPLSDCGGLCGDLNIQIELEDSGVFSDLYVVKGIEIGHEIVSVKLLEPQLKHMMDKIILTVAEAMSLEPPSPVFVLIGAVVSYTLKIIRGNALQVVTLPSSHHRWSVSNSSVAKVDSLMGLTNALRLGVTNVIVEDTRVAGHIQLSSLNVVQPDSLWLYMAPLSSSSHPIEGTKPIPSTARWHLISGHQYLIQIKVFSQGPDAHEIYITEGDDVKLYDNQTDYWKIYPLSADIMDRHGWQNSRILKATSQGLGKLTASLSYFSEHHEMKEVLMAVQKVMVCDPVRFTFDKRSVISQRILLPWADGVYQEVELKASGGCALGPSDYKWFSSDMATVSVSVSGVVQAKKPGKATIKVLSIFDSFNYDEVVIEVSIPSSMVVLHNFPVETVVGSHLQAAVTMKAANGAYFYRCDAFSSAVKWKAGSESFIVVNGTMEMPVLDMLGNVEFHGPPCSWTYVYASRSDKAMLHATFSKEYDHIDGSFRGPIFLKASSRIAAFPPLIVHQAGDGNQYGGYWFDVNRAEADNKLENLDKLYLAPGTYLDVMLLGGPEQWDKGFGYIEKVDIMDEEYGHTEDGYHVHQLSGGYRSLYRVLCQTLGNFKIVFKRGNLVADDHPVPVIAEVSLSLSCGVPTSIVLIADEPVNEHEAICTALQADRSLGRVHVTPITVANGRTIRVSAVGISKSGKAFANSSSLNLMWELSSCNGLAYWDDEDNSERSKYNWERFLGLQNESGQCIVRATVIGFSETIGDHDSSPLQDSSENVLTDAIRLQLVSTLRISPEFKLLFFNPNAKVDLSISGGSCFLEAFVNDSQVVEVVQPPAGLQCSQLILSPKGLGTALVTVNDFGLVPPLAASSMVQVADLDWITITSQQEISLMEGSIHTIDIMAGINDGSAFDASQFAYMNIQVHIEDHIVEFVDNEDISRPGGRCVNTPNFKVMATHLGITTLYVSAFQQSGHEILSQPIKVEVYAPPRIHPQDIFLVPGASYALTLKGGPTIGSYVEYATMEDAIASIQKSSGRLSAISPGNTTIVARVFGNGDNMICQAYGRVKVGVPSSVILNVQSEQLGVGREMPIYPLFSEGNLFSFYELCRNYQWTVEDEKVLSFHESQRINLETYVAQLNASEKSQFTSYYSSEEELGFINVLYGRSAGRTNVVVSFSCEFISASSKSQTMFYNASISLLVVPDLPLALGVPITWILPPHYITTSLLPLSSESNGQLDSQSRKGTIIYSLLRNCHEMNEVMQKDVISIDKDRIKTTDSNNIVCIQAKDRTTGRTEIAACIKVVEVAQIRITNKEFPFHAINLAVGAELSVPITYRDALGNPFYEAYDAAPVDVVTNYPDIVSINYKNDGSGNIHLKAMRRGRALVQISIDDIPQKSDYLLISVGAHIHPGNPVLHRGSYLSFSIEGLNDHVSGHWLADNPSVISVDVLSGIAKAVGEGTTQVYFEGSTLKLQTTVTVLNEDIVSVDAPKEMLTNVPFPKKGYRFSVKLRSNTSGNKFGALGSTKGILYDCRVDPPFVGYAKPWSDLDTGNSYCLFFPYSPEHLFHLIPKSKDMKSDISVSIHASLREANHVSGSASALFIGGFSILEAGKDLMQLNLTPDSNKTIITILGNTDVEIYWNEQDLSVSPIQKEDFGIGGRAQYEVKVLGAKKFKDKIIITLPSNDQKVEVDVNYEPGEGEASKITINFRLWVAALGCLALLILTLTTFIRFLDRPDRSRPSITPAATTTFAAPVTPERSSPAVSMDQSPQTPQPFMEYVRRTIDETPYYRRDARRSFSFSWKFEYMDSETYEAGFNGEAHEVKTVEQRDEEEEEEDYKSQPHSGNGASPGKIFIGGLARETTSAQFIKHFGKYGEIIDSVIMKDRKTGQPRGFGFVTYSDPSVVDNVIQDTHVINGKQVEIKRTIPKGAGGSKDFKTKKIFVGGIPTTVNDDEFRDFFSQFGEVKEHQIMRDHSTSRSRGFGFVTFDTEQEVDDLLAKGNKLELAGAQVEIKKAEPRKPNPPQPSSKRYNDSRPAFGGGFGDSYGGFGGGSGYRSAAGAYSGRGGAYGGYGGSEFGGYGVYGGGGGGGYGAYRGEPSVGYSGRYGGGAFSRGYELGGGYGGPSESYGGYGGASGGYAGAGGASGGYGSSYDAGLGGGYGGGGGAGSFYGSRGGYGGAGSGRYHPYGR</sequence>
<dbReference type="InterPro" id="IPR055096">
    <property type="entry name" value="Ig_NUP210_1st"/>
</dbReference>
<evidence type="ECO:0000256" key="4">
    <source>
        <dbReference type="ARBA" id="ARBA00022729"/>
    </source>
</evidence>
<feature type="region of interest" description="Disordered" evidence="10">
    <location>
        <begin position="1971"/>
        <end position="2003"/>
    </location>
</feature>
<protein>
    <recommendedName>
        <fullName evidence="13">RRM domain-containing protein</fullName>
    </recommendedName>
</protein>
<evidence type="ECO:0000256" key="12">
    <source>
        <dbReference type="SAM" id="SignalP"/>
    </source>
</evidence>
<dbReference type="PANTHER" id="PTHR23019:SF0">
    <property type="entry name" value="NUCLEAR PORE MEMBRANE GLYCOPROTEIN 210"/>
    <property type="match status" value="1"/>
</dbReference>
<dbReference type="Pfam" id="PF24425">
    <property type="entry name" value="Ig_GP210_15th"/>
    <property type="match status" value="1"/>
</dbReference>
<feature type="transmembrane region" description="Helical" evidence="11">
    <location>
        <begin position="1865"/>
        <end position="1887"/>
    </location>
</feature>
<evidence type="ECO:0000256" key="11">
    <source>
        <dbReference type="SAM" id="Phobius"/>
    </source>
</evidence>
<dbReference type="Pfam" id="PF22969">
    <property type="entry name" value="Ig_NUP210_2nd"/>
    <property type="match status" value="1"/>
</dbReference>
<feature type="chain" id="PRO_5035465897" description="RRM domain-containing protein" evidence="12">
    <location>
        <begin position="21"/>
        <end position="2342"/>
    </location>
</feature>
<organism evidence="14 15">
    <name type="scientific">Rhamnella rubrinervis</name>
    <dbReference type="NCBI Taxonomy" id="2594499"/>
    <lineage>
        <taxon>Eukaryota</taxon>
        <taxon>Viridiplantae</taxon>
        <taxon>Streptophyta</taxon>
        <taxon>Embryophyta</taxon>
        <taxon>Tracheophyta</taxon>
        <taxon>Spermatophyta</taxon>
        <taxon>Magnoliopsida</taxon>
        <taxon>eudicotyledons</taxon>
        <taxon>Gunneridae</taxon>
        <taxon>Pentapetalae</taxon>
        <taxon>rosids</taxon>
        <taxon>fabids</taxon>
        <taxon>Rosales</taxon>
        <taxon>Rhamnaceae</taxon>
        <taxon>rhamnoid group</taxon>
        <taxon>Rhamneae</taxon>
        <taxon>Rhamnella</taxon>
    </lineage>
</organism>
<dbReference type="Pfam" id="PF22963">
    <property type="entry name" value="Ig_NUP210_3rd"/>
    <property type="match status" value="1"/>
</dbReference>
<feature type="domain" description="RRM" evidence="13">
    <location>
        <begin position="2005"/>
        <end position="2081"/>
    </location>
</feature>
<keyword evidence="5 11" id="KW-1133">Transmembrane helix</keyword>
<dbReference type="InterPro" id="IPR045197">
    <property type="entry name" value="NUP210-like"/>
</dbReference>
<dbReference type="SMART" id="SM00635">
    <property type="entry name" value="BID_2"/>
    <property type="match status" value="4"/>
</dbReference>
<keyword evidence="7" id="KW-0325">Glycoprotein</keyword>
<dbReference type="SMART" id="SM00360">
    <property type="entry name" value="RRM"/>
    <property type="match status" value="2"/>
</dbReference>
<dbReference type="SUPFAM" id="SSF49373">
    <property type="entry name" value="Invasin/intimin cell-adhesion fragments"/>
    <property type="match status" value="1"/>
</dbReference>
<dbReference type="InterPro" id="IPR012677">
    <property type="entry name" value="Nucleotide-bd_a/b_plait_sf"/>
</dbReference>
<comment type="caution">
    <text evidence="14">The sequence shown here is derived from an EMBL/GenBank/DDBJ whole genome shotgun (WGS) entry which is preliminary data.</text>
</comment>
<feature type="compositionally biased region" description="Low complexity" evidence="10">
    <location>
        <begin position="1898"/>
        <end position="1911"/>
    </location>
</feature>
<feature type="domain" description="RRM" evidence="13">
    <location>
        <begin position="2093"/>
        <end position="2171"/>
    </location>
</feature>
<name>A0A8K0H2K3_9ROSA</name>
<evidence type="ECO:0000256" key="7">
    <source>
        <dbReference type="ARBA" id="ARBA00023180"/>
    </source>
</evidence>
<dbReference type="Pfam" id="PF22967">
    <property type="entry name" value="Ig_NUP210_1st"/>
    <property type="match status" value="1"/>
</dbReference>
<evidence type="ECO:0000313" key="14">
    <source>
        <dbReference type="EMBL" id="KAF3444601.1"/>
    </source>
</evidence>
<keyword evidence="8" id="KW-0539">Nucleus</keyword>
<keyword evidence="9" id="KW-0694">RNA-binding</keyword>
<comment type="similarity">
    <text evidence="2">Belongs to the NUP210 family.</text>
</comment>
<dbReference type="Gene3D" id="2.60.40.1080">
    <property type="match status" value="1"/>
</dbReference>
<feature type="region of interest" description="Disordered" evidence="10">
    <location>
        <begin position="1897"/>
        <end position="1927"/>
    </location>
</feature>
<dbReference type="OrthoDB" id="361283at2759"/>
<dbReference type="InterPro" id="IPR056233">
    <property type="entry name" value="Ig_GP210_16th"/>
</dbReference>
<dbReference type="InterPro" id="IPR055099">
    <property type="entry name" value="Ig_NUP210_7th"/>
</dbReference>
<feature type="signal peptide" evidence="12">
    <location>
        <begin position="1"/>
        <end position="20"/>
    </location>
</feature>
<evidence type="ECO:0000256" key="2">
    <source>
        <dbReference type="ARBA" id="ARBA00007313"/>
    </source>
</evidence>
<evidence type="ECO:0000256" key="6">
    <source>
        <dbReference type="ARBA" id="ARBA00023136"/>
    </source>
</evidence>
<evidence type="ECO:0000256" key="3">
    <source>
        <dbReference type="ARBA" id="ARBA00022692"/>
    </source>
</evidence>
<dbReference type="GO" id="GO:0003723">
    <property type="term" value="F:RNA binding"/>
    <property type="evidence" value="ECO:0007669"/>
    <property type="project" value="UniProtKB-UniRule"/>
</dbReference>
<evidence type="ECO:0000256" key="10">
    <source>
        <dbReference type="SAM" id="MobiDB-lite"/>
    </source>
</evidence>
<keyword evidence="3 11" id="KW-0812">Transmembrane</keyword>
<comment type="subcellular location">
    <subcellularLocation>
        <location evidence="1">Nucleus membrane</location>
        <topology evidence="1">Single-pass membrane protein</topology>
    </subcellularLocation>
</comment>
<dbReference type="Gene3D" id="3.30.70.330">
    <property type="match status" value="2"/>
</dbReference>
<dbReference type="Pfam" id="PF00076">
    <property type="entry name" value="RRM_1"/>
    <property type="match status" value="2"/>
</dbReference>
<feature type="compositionally biased region" description="Polar residues" evidence="10">
    <location>
        <begin position="1912"/>
        <end position="1925"/>
    </location>
</feature>
<keyword evidence="15" id="KW-1185">Reference proteome</keyword>
<evidence type="ECO:0000259" key="13">
    <source>
        <dbReference type="PROSITE" id="PS50102"/>
    </source>
</evidence>
<dbReference type="InterPro" id="IPR056232">
    <property type="entry name" value="Ig_GP210_15th"/>
</dbReference>
<dbReference type="Pfam" id="PF26182">
    <property type="entry name" value="Ig_NUP210_5th"/>
    <property type="match status" value="1"/>
</dbReference>
<dbReference type="PANTHER" id="PTHR23019">
    <property type="entry name" value="NUCLEAR PORE MEMBRANE GLYCOPROTEIN GP210-RELATED"/>
    <property type="match status" value="1"/>
</dbReference>
<reference evidence="14" key="1">
    <citation type="submission" date="2020-03" db="EMBL/GenBank/DDBJ databases">
        <title>A high-quality chromosome-level genome assembly of a woody plant with both climbing and erect habits, Rhamnella rubrinervis.</title>
        <authorList>
            <person name="Lu Z."/>
            <person name="Yang Y."/>
            <person name="Zhu X."/>
            <person name="Sun Y."/>
        </authorList>
    </citation>
    <scope>NUCLEOTIDE SEQUENCE</scope>
    <source>
        <strain evidence="14">BYM</strain>
        <tissue evidence="14">Leaf</tissue>
    </source>
</reference>
<dbReference type="EMBL" id="VOIH02000006">
    <property type="protein sequence ID" value="KAF3444601.1"/>
    <property type="molecule type" value="Genomic_DNA"/>
</dbReference>
<dbReference type="GO" id="GO:0031965">
    <property type="term" value="C:nuclear membrane"/>
    <property type="evidence" value="ECO:0007669"/>
    <property type="project" value="UniProtKB-SubCell"/>
</dbReference>
<evidence type="ECO:0000256" key="1">
    <source>
        <dbReference type="ARBA" id="ARBA00004590"/>
    </source>
</evidence>
<feature type="region of interest" description="Disordered" evidence="10">
    <location>
        <begin position="2166"/>
        <end position="2189"/>
    </location>
</feature>
<dbReference type="SUPFAM" id="SSF54928">
    <property type="entry name" value="RNA-binding domain, RBD"/>
    <property type="match status" value="2"/>
</dbReference>
<dbReference type="PROSITE" id="PS50102">
    <property type="entry name" value="RRM"/>
    <property type="match status" value="2"/>
</dbReference>
<evidence type="ECO:0000256" key="9">
    <source>
        <dbReference type="PROSITE-ProRule" id="PRU00176"/>
    </source>
</evidence>
<dbReference type="Pfam" id="PF22962">
    <property type="entry name" value="Ig_NUP210_7th"/>
    <property type="match status" value="1"/>
</dbReference>
<dbReference type="InterPro" id="IPR000504">
    <property type="entry name" value="RRM_dom"/>
</dbReference>